<feature type="transmembrane region" description="Helical" evidence="1">
    <location>
        <begin position="130"/>
        <end position="152"/>
    </location>
</feature>
<dbReference type="EMBL" id="BAABLK010000009">
    <property type="protein sequence ID" value="GAA5226062.1"/>
    <property type="molecule type" value="Genomic_DNA"/>
</dbReference>
<feature type="transmembrane region" description="Helical" evidence="1">
    <location>
        <begin position="35"/>
        <end position="55"/>
    </location>
</feature>
<feature type="transmembrane region" description="Helical" evidence="1">
    <location>
        <begin position="197"/>
        <end position="215"/>
    </location>
</feature>
<feature type="transmembrane region" description="Helical" evidence="1">
    <location>
        <begin position="251"/>
        <end position="272"/>
    </location>
</feature>
<keyword evidence="4" id="KW-1185">Reference proteome</keyword>
<evidence type="ECO:0000259" key="2">
    <source>
        <dbReference type="Pfam" id="PF02517"/>
    </source>
</evidence>
<evidence type="ECO:0000313" key="4">
    <source>
        <dbReference type="Proteomes" id="UP001501257"/>
    </source>
</evidence>
<dbReference type="Pfam" id="PF02517">
    <property type="entry name" value="Rce1-like"/>
    <property type="match status" value="1"/>
</dbReference>
<gene>
    <name evidence="3" type="ORF">GCM10025778_05920</name>
</gene>
<sequence>MVAAGAVLWIVSFAVLLVVSPLGTSVSSDPGAEAIAYWVTLLPSAVGISLVLLIPRRSLARIAVVQERRRFLITTVVLLVLAALFPLASATIPLQGELYVLGKLLLLIIIPGGLLLLVRRSVQIDFRNSAARWWAPAIVIVLWVIVSQVAPWNPTFDIGGLDPAFVVTAAVATALTAGVGEELFCRRWLQTRLEAGLGAWSGIVIGSFAFALMHLGSHGTGEFFIDVARVIVVQGSFGLFLGIMWWRYRNLFANVVVHVFANGWAVAAALVAA</sequence>
<feature type="transmembrane region" description="Helical" evidence="1">
    <location>
        <begin position="98"/>
        <end position="118"/>
    </location>
</feature>
<organism evidence="3 4">
    <name type="scientific">Paeniglutamicibacter antarcticus</name>
    <dbReference type="NCBI Taxonomy" id="494023"/>
    <lineage>
        <taxon>Bacteria</taxon>
        <taxon>Bacillati</taxon>
        <taxon>Actinomycetota</taxon>
        <taxon>Actinomycetes</taxon>
        <taxon>Micrococcales</taxon>
        <taxon>Micrococcaceae</taxon>
        <taxon>Paeniglutamicibacter</taxon>
    </lineage>
</organism>
<keyword evidence="1" id="KW-1133">Transmembrane helix</keyword>
<feature type="transmembrane region" description="Helical" evidence="1">
    <location>
        <begin position="227"/>
        <end position="246"/>
    </location>
</feature>
<name>A0ABP9TK16_9MICC</name>
<reference evidence="4" key="1">
    <citation type="journal article" date="2019" name="Int. J. Syst. Evol. Microbiol.">
        <title>The Global Catalogue of Microorganisms (GCM) 10K type strain sequencing project: providing services to taxonomists for standard genome sequencing and annotation.</title>
        <authorList>
            <consortium name="The Broad Institute Genomics Platform"/>
            <consortium name="The Broad Institute Genome Sequencing Center for Infectious Disease"/>
            <person name="Wu L."/>
            <person name="Ma J."/>
        </authorList>
    </citation>
    <scope>NUCLEOTIDE SEQUENCE [LARGE SCALE GENOMIC DNA]</scope>
    <source>
        <strain evidence="4">JCM 18952</strain>
    </source>
</reference>
<keyword evidence="1" id="KW-0472">Membrane</keyword>
<feature type="transmembrane region" description="Helical" evidence="1">
    <location>
        <begin position="164"/>
        <end position="185"/>
    </location>
</feature>
<evidence type="ECO:0000256" key="1">
    <source>
        <dbReference type="SAM" id="Phobius"/>
    </source>
</evidence>
<accession>A0ABP9TK16</accession>
<keyword evidence="1" id="KW-0812">Transmembrane</keyword>
<feature type="transmembrane region" description="Helical" evidence="1">
    <location>
        <begin position="71"/>
        <end position="92"/>
    </location>
</feature>
<protein>
    <recommendedName>
        <fullName evidence="2">CAAX prenyl protease 2/Lysostaphin resistance protein A-like domain-containing protein</fullName>
    </recommendedName>
</protein>
<evidence type="ECO:0000313" key="3">
    <source>
        <dbReference type="EMBL" id="GAA5226062.1"/>
    </source>
</evidence>
<feature type="domain" description="CAAX prenyl protease 2/Lysostaphin resistance protein A-like" evidence="2">
    <location>
        <begin position="166"/>
        <end position="263"/>
    </location>
</feature>
<proteinExistence type="predicted"/>
<comment type="caution">
    <text evidence="3">The sequence shown here is derived from an EMBL/GenBank/DDBJ whole genome shotgun (WGS) entry which is preliminary data.</text>
</comment>
<dbReference type="Proteomes" id="UP001501257">
    <property type="component" value="Unassembled WGS sequence"/>
</dbReference>
<dbReference type="InterPro" id="IPR003675">
    <property type="entry name" value="Rce1/LyrA-like_dom"/>
</dbReference>